<gene>
    <name evidence="4" type="primary">LOC106163574</name>
</gene>
<dbReference type="InterPro" id="IPR052618">
    <property type="entry name" value="ComplexI_NDUFA12"/>
</dbReference>
<feature type="region of interest" description="Disordered" evidence="2">
    <location>
        <begin position="139"/>
        <end position="160"/>
    </location>
</feature>
<dbReference type="PANTHER" id="PTHR32470">
    <property type="entry name" value="ADH DEHYDROGENASE [UBIQUINONE] 1 ALPHA SUBCOMPLEX ASSEMBLY FACTOR 2"/>
    <property type="match status" value="1"/>
</dbReference>
<evidence type="ECO:0000256" key="2">
    <source>
        <dbReference type="SAM" id="MobiDB-lite"/>
    </source>
</evidence>
<evidence type="ECO:0000256" key="1">
    <source>
        <dbReference type="ARBA" id="ARBA00007355"/>
    </source>
</evidence>
<accession>A0A1S3IEU3</accession>
<evidence type="ECO:0000313" key="3">
    <source>
        <dbReference type="Proteomes" id="UP000085678"/>
    </source>
</evidence>
<sequence>MMHLQAARIWSRYRVSQVLFTNPARCYVSRKQDSGSYSVRVGFFERLKRKFSNEKIIGMDHLGNVYYEKITRSGKTIRTFQNDKFNNAEDVTDFIDDVDIPVEWQGWLRKTRDDPPTQEEININLAIAATKKIKGRQLEEKYNQEHAGSSVKSQSSKKKVAFPSYDEYEIKAGAEIRNFPISDKDKKS</sequence>
<dbReference type="GO" id="GO:0032981">
    <property type="term" value="P:mitochondrial respiratory chain complex I assembly"/>
    <property type="evidence" value="ECO:0007669"/>
    <property type="project" value="TreeGrafter"/>
</dbReference>
<dbReference type="KEGG" id="lak:106163574"/>
<dbReference type="GO" id="GO:0005739">
    <property type="term" value="C:mitochondrion"/>
    <property type="evidence" value="ECO:0007669"/>
    <property type="project" value="TreeGrafter"/>
</dbReference>
<dbReference type="OrthoDB" id="10255576at2759"/>
<dbReference type="OMA" id="KGHESFP"/>
<dbReference type="STRING" id="7574.A0A1S3IEU3"/>
<dbReference type="PANTHER" id="PTHR32470:SF2">
    <property type="entry name" value="NADH DEHYDROGENASE [UBIQUINONE] 1 ALPHA SUBCOMPLEX ASSEMBLY FACTOR 2"/>
    <property type="match status" value="1"/>
</dbReference>
<keyword evidence="3" id="KW-1185">Reference proteome</keyword>
<comment type="similarity">
    <text evidence="1">Belongs to the complex I NDUFA12 subunit family.</text>
</comment>
<proteinExistence type="inferred from homology"/>
<protein>
    <submittedName>
        <fullName evidence="4">NADH dehydrogenase [ubiquinone] 1 alpha subcomplex assembly factor 2 isoform X1</fullName>
    </submittedName>
</protein>
<dbReference type="GO" id="GO:0045271">
    <property type="term" value="C:respiratory chain complex I"/>
    <property type="evidence" value="ECO:0007669"/>
    <property type="project" value="InterPro"/>
</dbReference>
<dbReference type="Proteomes" id="UP000085678">
    <property type="component" value="Unplaced"/>
</dbReference>
<dbReference type="InParanoid" id="A0A1S3IEU3"/>
<dbReference type="RefSeq" id="XP_013396663.1">
    <property type="nucleotide sequence ID" value="XM_013541209.1"/>
</dbReference>
<dbReference type="AlphaFoldDB" id="A0A1S3IEU3"/>
<dbReference type="GeneID" id="106163574"/>
<dbReference type="InterPro" id="IPR007763">
    <property type="entry name" value="NDUFA12"/>
</dbReference>
<organism evidence="3 4">
    <name type="scientific">Lingula anatina</name>
    <name type="common">Brachiopod</name>
    <name type="synonym">Lingula unguis</name>
    <dbReference type="NCBI Taxonomy" id="7574"/>
    <lineage>
        <taxon>Eukaryota</taxon>
        <taxon>Metazoa</taxon>
        <taxon>Spiralia</taxon>
        <taxon>Lophotrochozoa</taxon>
        <taxon>Brachiopoda</taxon>
        <taxon>Linguliformea</taxon>
        <taxon>Lingulata</taxon>
        <taxon>Lingulida</taxon>
        <taxon>Linguloidea</taxon>
        <taxon>Lingulidae</taxon>
        <taxon>Lingula</taxon>
    </lineage>
</organism>
<name>A0A1S3IEU3_LINAN</name>
<reference evidence="4" key="1">
    <citation type="submission" date="2025-08" db="UniProtKB">
        <authorList>
            <consortium name="RefSeq"/>
        </authorList>
    </citation>
    <scope>IDENTIFICATION</scope>
    <source>
        <tissue evidence="4">Gonads</tissue>
    </source>
</reference>
<evidence type="ECO:0000313" key="4">
    <source>
        <dbReference type="RefSeq" id="XP_013396663.1"/>
    </source>
</evidence>
<dbReference type="Pfam" id="PF05071">
    <property type="entry name" value="NDUFA12"/>
    <property type="match status" value="1"/>
</dbReference>
<dbReference type="FunCoup" id="A0A1S3IEU3">
    <property type="interactions" value="1475"/>
</dbReference>